<feature type="domain" description="Peripheral subunit-binding (PSBD)" evidence="9">
    <location>
        <begin position="95"/>
        <end position="132"/>
    </location>
</feature>
<reference evidence="10 11" key="1">
    <citation type="submission" date="2012-02" db="EMBL/GenBank/DDBJ databases">
        <title>Improved High-Quality Draft sequence of Thermoanaerobacter siderophilus SR4.</title>
        <authorList>
            <consortium name="US DOE Joint Genome Institute"/>
            <person name="Lucas S."/>
            <person name="Han J."/>
            <person name="Lapidus A."/>
            <person name="Cheng J.-F."/>
            <person name="Goodwin L."/>
            <person name="Pitluck S."/>
            <person name="Peters L."/>
            <person name="Detter J.C."/>
            <person name="Han C."/>
            <person name="Tapia R."/>
            <person name="Land M."/>
            <person name="Hauser L."/>
            <person name="Kyrpides N."/>
            <person name="Ivanova N."/>
            <person name="Pagani I."/>
            <person name="Hemme C."/>
            <person name="Woyke T."/>
        </authorList>
    </citation>
    <scope>NUCLEOTIDE SEQUENCE [LARGE SCALE GENOMIC DNA]</scope>
    <source>
        <strain evidence="10 11">SR4</strain>
    </source>
</reference>
<dbReference type="InterPro" id="IPR001078">
    <property type="entry name" value="2-oxoacid_DH_actylTfrase"/>
</dbReference>
<dbReference type="PROSITE" id="PS51826">
    <property type="entry name" value="PSBD"/>
    <property type="match status" value="1"/>
</dbReference>
<keyword evidence="5 6" id="KW-0012">Acyltransferase</keyword>
<dbReference type="EMBL" id="CM001486">
    <property type="protein sequence ID" value="EIW00511.1"/>
    <property type="molecule type" value="Genomic_DNA"/>
</dbReference>
<dbReference type="PANTHER" id="PTHR43178:SF5">
    <property type="entry name" value="LIPOAMIDE ACYLTRANSFERASE COMPONENT OF BRANCHED-CHAIN ALPHA-KETO ACID DEHYDROGENASE COMPLEX, MITOCHONDRIAL"/>
    <property type="match status" value="1"/>
</dbReference>
<feature type="coiled-coil region" evidence="7">
    <location>
        <begin position="264"/>
        <end position="291"/>
    </location>
</feature>
<evidence type="ECO:0000259" key="9">
    <source>
        <dbReference type="PROSITE" id="PS51826"/>
    </source>
</evidence>
<dbReference type="SUPFAM" id="SSF51230">
    <property type="entry name" value="Single hybrid motif"/>
    <property type="match status" value="1"/>
</dbReference>
<comment type="similarity">
    <text evidence="2 6">Belongs to the 2-oxoacid dehydrogenase family.</text>
</comment>
<dbReference type="SUPFAM" id="SSF47005">
    <property type="entry name" value="Peripheral subunit-binding domain of 2-oxo acid dehydrogenase complex"/>
    <property type="match status" value="1"/>
</dbReference>
<proteinExistence type="inferred from homology"/>
<feature type="domain" description="Lipoyl-binding" evidence="8">
    <location>
        <begin position="2"/>
        <end position="77"/>
    </location>
</feature>
<gene>
    <name evidence="10" type="ORF">ThesiDRAFT1_1591</name>
</gene>
<evidence type="ECO:0000313" key="11">
    <source>
        <dbReference type="Proteomes" id="UP000005110"/>
    </source>
</evidence>
<evidence type="ECO:0000256" key="6">
    <source>
        <dbReference type="RuleBase" id="RU003423"/>
    </source>
</evidence>
<name>I9KUH2_9THEO</name>
<dbReference type="SUPFAM" id="SSF52777">
    <property type="entry name" value="CoA-dependent acyltransferases"/>
    <property type="match status" value="1"/>
</dbReference>
<dbReference type="InterPro" id="IPR050743">
    <property type="entry name" value="2-oxoacid_DH_E2_comp"/>
</dbReference>
<keyword evidence="11" id="KW-1185">Reference proteome</keyword>
<dbReference type="Gene3D" id="2.40.50.100">
    <property type="match status" value="1"/>
</dbReference>
<dbReference type="Gene3D" id="4.10.320.10">
    <property type="entry name" value="E3-binding domain"/>
    <property type="match status" value="1"/>
</dbReference>
<keyword evidence="7" id="KW-0175">Coiled coil</keyword>
<keyword evidence="4 6" id="KW-0450">Lipoyl</keyword>
<dbReference type="HOGENOM" id="CLU_016733_7_2_9"/>
<dbReference type="InterPro" id="IPR036625">
    <property type="entry name" value="E3-bd_dom_sf"/>
</dbReference>
<protein>
    <recommendedName>
        <fullName evidence="6">Dihydrolipoamide acetyltransferase component of pyruvate dehydrogenase complex</fullName>
        <ecNumber evidence="6">2.3.1.-</ecNumber>
    </recommendedName>
</protein>
<evidence type="ECO:0000256" key="3">
    <source>
        <dbReference type="ARBA" id="ARBA00022679"/>
    </source>
</evidence>
<evidence type="ECO:0000256" key="5">
    <source>
        <dbReference type="ARBA" id="ARBA00023315"/>
    </source>
</evidence>
<dbReference type="InterPro" id="IPR000089">
    <property type="entry name" value="Biotin_lipoyl"/>
</dbReference>
<keyword evidence="3 6" id="KW-0808">Transferase</keyword>
<sequence length="382" mass="42424">MPVNVVMPKLGLTMKEGRVDRWLKKVGDIVKKGEEIVEVSTDKITNVVESPADGILAKILVNEGEIVPVATPIGIITAEGEKLEEVEKSEEKFIKATPVAKRLAKENNIDLSLITGTGPGGRITEEDVKKFISEQKVKTEEEGPKKEVAIIEGQALEKVERMPMDNIRKTISQRMKKSWSEIPHVTEDIKVDVTELVNLRENLNHISDNKFTYTDLIAKACVIAIKKNPVVNWSIEGEYIIKNSSINLGIAVALDNGLIVPVVKEADKKSLLELSKNIKELSERARNNKLTPDEIIGSTFTITNLGMYEIDSFTPIINPPESAILGVNKIYKEPVVLDDNIVIRHIMKLSLSFDHRLIDGATAAKFLLDLKKTLENPLSLLI</sequence>
<dbReference type="InterPro" id="IPR011053">
    <property type="entry name" value="Single_hybrid_motif"/>
</dbReference>
<dbReference type="GO" id="GO:0031405">
    <property type="term" value="F:lipoic acid binding"/>
    <property type="evidence" value="ECO:0007669"/>
    <property type="project" value="TreeGrafter"/>
</dbReference>
<evidence type="ECO:0000313" key="10">
    <source>
        <dbReference type="EMBL" id="EIW00511.1"/>
    </source>
</evidence>
<keyword evidence="10" id="KW-0670">Pyruvate</keyword>
<accession>I9KUH2</accession>
<dbReference type="PROSITE" id="PS00189">
    <property type="entry name" value="LIPOYL"/>
    <property type="match status" value="1"/>
</dbReference>
<dbReference type="Gene3D" id="3.30.559.10">
    <property type="entry name" value="Chloramphenicol acetyltransferase-like domain"/>
    <property type="match status" value="1"/>
</dbReference>
<dbReference type="Proteomes" id="UP000005110">
    <property type="component" value="Chromosome"/>
</dbReference>
<organism evidence="10 11">
    <name type="scientific">Thermoanaerobacter siderophilus SR4</name>
    <dbReference type="NCBI Taxonomy" id="880478"/>
    <lineage>
        <taxon>Bacteria</taxon>
        <taxon>Bacillati</taxon>
        <taxon>Bacillota</taxon>
        <taxon>Clostridia</taxon>
        <taxon>Thermoanaerobacterales</taxon>
        <taxon>Thermoanaerobacteraceae</taxon>
        <taxon>Thermoanaerobacter</taxon>
    </lineage>
</organism>
<dbReference type="GO" id="GO:0016407">
    <property type="term" value="F:acetyltransferase activity"/>
    <property type="evidence" value="ECO:0007669"/>
    <property type="project" value="TreeGrafter"/>
</dbReference>
<dbReference type="InterPro" id="IPR003016">
    <property type="entry name" value="2-oxoA_DH_lipoyl-BS"/>
</dbReference>
<dbReference type="Pfam" id="PF02817">
    <property type="entry name" value="E3_binding"/>
    <property type="match status" value="1"/>
</dbReference>
<dbReference type="FunFam" id="3.30.559.10:FF:000007">
    <property type="entry name" value="Dihydrolipoamide acetyltransferase component of pyruvate dehydrogenase complex"/>
    <property type="match status" value="1"/>
</dbReference>
<dbReference type="PANTHER" id="PTHR43178">
    <property type="entry name" value="DIHYDROLIPOAMIDE ACETYLTRANSFERASE COMPONENT OF PYRUVATE DEHYDROGENASE COMPLEX"/>
    <property type="match status" value="1"/>
</dbReference>
<evidence type="ECO:0000256" key="4">
    <source>
        <dbReference type="ARBA" id="ARBA00022823"/>
    </source>
</evidence>
<evidence type="ECO:0000256" key="2">
    <source>
        <dbReference type="ARBA" id="ARBA00007317"/>
    </source>
</evidence>
<dbReference type="CDD" id="cd06849">
    <property type="entry name" value="lipoyl_domain"/>
    <property type="match status" value="1"/>
</dbReference>
<comment type="cofactor">
    <cofactor evidence="1 6">
        <name>(R)-lipoate</name>
        <dbReference type="ChEBI" id="CHEBI:83088"/>
    </cofactor>
</comment>
<dbReference type="Pfam" id="PF00364">
    <property type="entry name" value="Biotin_lipoyl"/>
    <property type="match status" value="1"/>
</dbReference>
<dbReference type="InterPro" id="IPR004167">
    <property type="entry name" value="PSBD"/>
</dbReference>
<dbReference type="Pfam" id="PF00198">
    <property type="entry name" value="2-oxoacid_dh"/>
    <property type="match status" value="1"/>
</dbReference>
<dbReference type="GO" id="GO:0005737">
    <property type="term" value="C:cytoplasm"/>
    <property type="evidence" value="ECO:0007669"/>
    <property type="project" value="TreeGrafter"/>
</dbReference>
<evidence type="ECO:0000256" key="7">
    <source>
        <dbReference type="SAM" id="Coils"/>
    </source>
</evidence>
<evidence type="ECO:0000259" key="8">
    <source>
        <dbReference type="PROSITE" id="PS50968"/>
    </source>
</evidence>
<evidence type="ECO:0000256" key="1">
    <source>
        <dbReference type="ARBA" id="ARBA00001938"/>
    </source>
</evidence>
<dbReference type="AlphaFoldDB" id="I9KUH2"/>
<dbReference type="EC" id="2.3.1.-" evidence="6"/>
<dbReference type="PROSITE" id="PS50968">
    <property type="entry name" value="BIOTINYL_LIPOYL"/>
    <property type="match status" value="1"/>
</dbReference>
<dbReference type="InterPro" id="IPR023213">
    <property type="entry name" value="CAT-like_dom_sf"/>
</dbReference>
<dbReference type="PATRIC" id="fig|880478.3.peg.2799"/>